<evidence type="ECO:0000313" key="2">
    <source>
        <dbReference type="Proteomes" id="UP000339049"/>
    </source>
</evidence>
<dbReference type="Proteomes" id="UP000339049">
    <property type="component" value="Unassembled WGS sequence"/>
</dbReference>
<comment type="caution">
    <text evidence="1">The sequence shown here is derived from an EMBL/GenBank/DDBJ whole genome shotgun (WGS) entry which is preliminary data.</text>
</comment>
<gene>
    <name evidence="1" type="ORF">NCTC11557_00594</name>
</gene>
<dbReference type="AlphaFoldDB" id="A0AAE9QRN7"/>
<name>A0AAE9QRN7_STREQ</name>
<sequence length="51" mass="5798">MKKIKLFVKEDRSIEEDVNTFIEDKNVVDIDFQVATSGSNSAVFVSIVYEV</sequence>
<protein>
    <recommendedName>
        <fullName evidence="3">Sporulation protein Cse60</fullName>
    </recommendedName>
</protein>
<evidence type="ECO:0000313" key="1">
    <source>
        <dbReference type="EMBL" id="VTT23192.1"/>
    </source>
</evidence>
<evidence type="ECO:0008006" key="3">
    <source>
        <dbReference type="Google" id="ProtNLM"/>
    </source>
</evidence>
<dbReference type="RefSeq" id="WP_153277116.1">
    <property type="nucleotide sequence ID" value="NZ_CABEIY010000006.1"/>
</dbReference>
<accession>A0AAE9QRN7</accession>
<proteinExistence type="predicted"/>
<reference evidence="1 2" key="1">
    <citation type="submission" date="2019-05" db="EMBL/GenBank/DDBJ databases">
        <authorList>
            <consortium name="Pathogen Informatics"/>
        </authorList>
    </citation>
    <scope>NUCLEOTIDE SEQUENCE [LARGE SCALE GENOMIC DNA]</scope>
    <source>
        <strain evidence="1 2">NCTC11557</strain>
    </source>
</reference>
<organism evidence="1 2">
    <name type="scientific">Streptococcus dysgalactiae subsp. equisimilis</name>
    <name type="common">Streptococcus equisimilis</name>
    <dbReference type="NCBI Taxonomy" id="119602"/>
    <lineage>
        <taxon>Bacteria</taxon>
        <taxon>Bacillati</taxon>
        <taxon>Bacillota</taxon>
        <taxon>Bacilli</taxon>
        <taxon>Lactobacillales</taxon>
        <taxon>Streptococcaceae</taxon>
        <taxon>Streptococcus</taxon>
    </lineage>
</organism>
<dbReference type="EMBL" id="CABEIY010000006">
    <property type="protein sequence ID" value="VTT23192.1"/>
    <property type="molecule type" value="Genomic_DNA"/>
</dbReference>